<evidence type="ECO:0000256" key="1">
    <source>
        <dbReference type="SAM" id="Phobius"/>
    </source>
</evidence>
<keyword evidence="1" id="KW-1133">Transmembrane helix</keyword>
<protein>
    <submittedName>
        <fullName evidence="2">Uncharacterized protein</fullName>
    </submittedName>
</protein>
<dbReference type="RefSeq" id="WP_397557164.1">
    <property type="nucleotide sequence ID" value="NZ_JBIQWL010000005.1"/>
</dbReference>
<dbReference type="Proteomes" id="UP001610861">
    <property type="component" value="Unassembled WGS sequence"/>
</dbReference>
<organism evidence="2 3">
    <name type="scientific">Microbacterium alkaliflavum</name>
    <dbReference type="NCBI Taxonomy" id="3248839"/>
    <lineage>
        <taxon>Bacteria</taxon>
        <taxon>Bacillati</taxon>
        <taxon>Actinomycetota</taxon>
        <taxon>Actinomycetes</taxon>
        <taxon>Micrococcales</taxon>
        <taxon>Microbacteriaceae</taxon>
        <taxon>Microbacterium</taxon>
    </lineage>
</organism>
<proteinExistence type="predicted"/>
<feature type="transmembrane region" description="Helical" evidence="1">
    <location>
        <begin position="77"/>
        <end position="99"/>
    </location>
</feature>
<sequence>MADVAYPRDLALIAAIFGLAAFVWAGWAQEHPPRGPVWRVVLAVLGLGGLALAAVGIAMAVRVWETPTAIEPGTPEFFFYVVVFWVELIGAGIIAFFTIRAGMSDFVAPIVLGVVGIHFFALAPVFHQPFLFFPAVLLTAAALAAAFIASDDVARSFWCGLFGAPVFLAFGAWAAVAAAQTLPE</sequence>
<evidence type="ECO:0000313" key="3">
    <source>
        <dbReference type="Proteomes" id="UP001610861"/>
    </source>
</evidence>
<feature type="transmembrane region" description="Helical" evidence="1">
    <location>
        <begin position="157"/>
        <end position="179"/>
    </location>
</feature>
<feature type="transmembrane region" description="Helical" evidence="1">
    <location>
        <begin position="40"/>
        <end position="61"/>
    </location>
</feature>
<keyword evidence="1" id="KW-0812">Transmembrane</keyword>
<keyword evidence="3" id="KW-1185">Reference proteome</keyword>
<accession>A0ABW7QAI9</accession>
<feature type="transmembrane region" description="Helical" evidence="1">
    <location>
        <begin position="12"/>
        <end position="28"/>
    </location>
</feature>
<feature type="transmembrane region" description="Helical" evidence="1">
    <location>
        <begin position="106"/>
        <end position="126"/>
    </location>
</feature>
<feature type="transmembrane region" description="Helical" evidence="1">
    <location>
        <begin position="132"/>
        <end position="150"/>
    </location>
</feature>
<reference evidence="2 3" key="1">
    <citation type="submission" date="2024-09" db="EMBL/GenBank/DDBJ databases">
        <authorList>
            <person name="Pan X."/>
        </authorList>
    </citation>
    <scope>NUCLEOTIDE SEQUENCE [LARGE SCALE GENOMIC DNA]</scope>
    <source>
        <strain evidence="2 3">B2969</strain>
    </source>
</reference>
<dbReference type="EMBL" id="JBIQWL010000005">
    <property type="protein sequence ID" value="MFH8251715.1"/>
    <property type="molecule type" value="Genomic_DNA"/>
</dbReference>
<evidence type="ECO:0000313" key="2">
    <source>
        <dbReference type="EMBL" id="MFH8251715.1"/>
    </source>
</evidence>
<gene>
    <name evidence="2" type="ORF">ACH3VR_15210</name>
</gene>
<name>A0ABW7QAI9_9MICO</name>
<comment type="caution">
    <text evidence="2">The sequence shown here is derived from an EMBL/GenBank/DDBJ whole genome shotgun (WGS) entry which is preliminary data.</text>
</comment>
<keyword evidence="1" id="KW-0472">Membrane</keyword>